<keyword evidence="7" id="KW-1133">Transmembrane helix</keyword>
<dbReference type="PANTHER" id="PTHR47953">
    <property type="entry name" value="OS08G0105600 PROTEIN"/>
    <property type="match status" value="1"/>
</dbReference>
<dbReference type="PROSITE" id="PS00086">
    <property type="entry name" value="CYTOCHROME_P450"/>
    <property type="match status" value="1"/>
</dbReference>
<evidence type="ECO:0000256" key="1">
    <source>
        <dbReference type="ARBA" id="ARBA00001971"/>
    </source>
</evidence>
<evidence type="ECO:0000256" key="5">
    <source>
        <dbReference type="ARBA" id="ARBA00022692"/>
    </source>
</evidence>
<accession>A0AAQ3KBP6</accession>
<evidence type="ECO:0000256" key="2">
    <source>
        <dbReference type="ARBA" id="ARBA00004167"/>
    </source>
</evidence>
<dbReference type="AlphaFoldDB" id="A0AAQ3KBP6"/>
<evidence type="ECO:0000256" key="13">
    <source>
        <dbReference type="RuleBase" id="RU000461"/>
    </source>
</evidence>
<evidence type="ECO:0000256" key="11">
    <source>
        <dbReference type="ARBA" id="ARBA00023136"/>
    </source>
</evidence>
<protein>
    <submittedName>
        <fullName evidence="14">Alpha-humulene 10-hydroxylase</fullName>
    </submittedName>
</protein>
<keyword evidence="4 12" id="KW-0349">Heme</keyword>
<dbReference type="SUPFAM" id="SSF48264">
    <property type="entry name" value="Cytochrome P450"/>
    <property type="match status" value="1"/>
</dbReference>
<evidence type="ECO:0000313" key="15">
    <source>
        <dbReference type="Proteomes" id="UP001327560"/>
    </source>
</evidence>
<evidence type="ECO:0000256" key="10">
    <source>
        <dbReference type="ARBA" id="ARBA00023033"/>
    </source>
</evidence>
<reference evidence="14 15" key="1">
    <citation type="submission" date="2023-10" db="EMBL/GenBank/DDBJ databases">
        <title>Chromosome-scale genome assembly provides insights into flower coloration mechanisms of Canna indica.</title>
        <authorList>
            <person name="Li C."/>
        </authorList>
    </citation>
    <scope>NUCLEOTIDE SEQUENCE [LARGE SCALE GENOMIC DNA]</scope>
    <source>
        <tissue evidence="14">Flower</tissue>
    </source>
</reference>
<dbReference type="PRINTS" id="PR00463">
    <property type="entry name" value="EP450I"/>
</dbReference>
<comment type="similarity">
    <text evidence="3 13">Belongs to the cytochrome P450 family.</text>
</comment>
<dbReference type="FunFam" id="1.10.630.10:FF:000126">
    <property type="entry name" value="Predicted protein"/>
    <property type="match status" value="1"/>
</dbReference>
<dbReference type="InterPro" id="IPR036396">
    <property type="entry name" value="Cyt_P450_sf"/>
</dbReference>
<evidence type="ECO:0000313" key="14">
    <source>
        <dbReference type="EMBL" id="WOL04640.1"/>
    </source>
</evidence>
<evidence type="ECO:0000256" key="8">
    <source>
        <dbReference type="ARBA" id="ARBA00023002"/>
    </source>
</evidence>
<dbReference type="Gene3D" id="1.10.630.10">
    <property type="entry name" value="Cytochrome P450"/>
    <property type="match status" value="1"/>
</dbReference>
<keyword evidence="6 12" id="KW-0479">Metal-binding</keyword>
<keyword evidence="5" id="KW-0812">Transmembrane</keyword>
<dbReference type="GO" id="GO:0020037">
    <property type="term" value="F:heme binding"/>
    <property type="evidence" value="ECO:0007669"/>
    <property type="project" value="InterPro"/>
</dbReference>
<dbReference type="InterPro" id="IPR017972">
    <property type="entry name" value="Cyt_P450_CS"/>
</dbReference>
<proteinExistence type="inferred from homology"/>
<evidence type="ECO:0000256" key="9">
    <source>
        <dbReference type="ARBA" id="ARBA00023004"/>
    </source>
</evidence>
<sequence length="224" mass="25498">MIICLPGDGDDNDLLTMDVFTGGTETSSTVVEWVMSELMRNPKVMEKAQNEVREAMKGNMRVEESEICKLNYLNSIVKETLRLHPPAPLLIPRTCKETCQVLGYTIPAGTRVLTNVWAMGRNPQYWEDAEIFKPERFDNHAIDYKGQHFEFIPFGAGRRMCPGITFGMVNAELVLTNLLYYFDWKLPHGMKPQDLDMTEAFGISAHKKSKLCLLATPRYPLPHV</sequence>
<dbReference type="InterPro" id="IPR002401">
    <property type="entry name" value="Cyt_P450_E_grp-I"/>
</dbReference>
<keyword evidence="11" id="KW-0472">Membrane</keyword>
<dbReference type="GO" id="GO:0016705">
    <property type="term" value="F:oxidoreductase activity, acting on paired donors, with incorporation or reduction of molecular oxygen"/>
    <property type="evidence" value="ECO:0007669"/>
    <property type="project" value="InterPro"/>
</dbReference>
<comment type="subcellular location">
    <subcellularLocation>
        <location evidence="2">Membrane</location>
        <topology evidence="2">Single-pass membrane protein</topology>
    </subcellularLocation>
</comment>
<dbReference type="PANTHER" id="PTHR47953:SF19">
    <property type="entry name" value="OS06G0641600 PROTEIN"/>
    <property type="match status" value="1"/>
</dbReference>
<keyword evidence="8 13" id="KW-0560">Oxidoreductase</keyword>
<dbReference type="Pfam" id="PF00067">
    <property type="entry name" value="p450"/>
    <property type="match status" value="1"/>
</dbReference>
<gene>
    <name evidence="14" type="ORF">Cni_G13362</name>
</gene>
<evidence type="ECO:0000256" key="6">
    <source>
        <dbReference type="ARBA" id="ARBA00022723"/>
    </source>
</evidence>
<keyword evidence="15" id="KW-1185">Reference proteome</keyword>
<dbReference type="Proteomes" id="UP001327560">
    <property type="component" value="Chromosome 4"/>
</dbReference>
<keyword evidence="10 13" id="KW-0503">Monooxygenase</keyword>
<dbReference type="InterPro" id="IPR052306">
    <property type="entry name" value="CYP450_71D"/>
</dbReference>
<dbReference type="GO" id="GO:0005506">
    <property type="term" value="F:iron ion binding"/>
    <property type="evidence" value="ECO:0007669"/>
    <property type="project" value="InterPro"/>
</dbReference>
<dbReference type="GO" id="GO:0004497">
    <property type="term" value="F:monooxygenase activity"/>
    <property type="evidence" value="ECO:0007669"/>
    <property type="project" value="UniProtKB-KW"/>
</dbReference>
<evidence type="ECO:0000256" key="7">
    <source>
        <dbReference type="ARBA" id="ARBA00022989"/>
    </source>
</evidence>
<organism evidence="14 15">
    <name type="scientific">Canna indica</name>
    <name type="common">Indian-shot</name>
    <dbReference type="NCBI Taxonomy" id="4628"/>
    <lineage>
        <taxon>Eukaryota</taxon>
        <taxon>Viridiplantae</taxon>
        <taxon>Streptophyta</taxon>
        <taxon>Embryophyta</taxon>
        <taxon>Tracheophyta</taxon>
        <taxon>Spermatophyta</taxon>
        <taxon>Magnoliopsida</taxon>
        <taxon>Liliopsida</taxon>
        <taxon>Zingiberales</taxon>
        <taxon>Cannaceae</taxon>
        <taxon>Canna</taxon>
    </lineage>
</organism>
<dbReference type="PRINTS" id="PR00385">
    <property type="entry name" value="P450"/>
</dbReference>
<dbReference type="EMBL" id="CP136893">
    <property type="protein sequence ID" value="WOL04640.1"/>
    <property type="molecule type" value="Genomic_DNA"/>
</dbReference>
<dbReference type="GO" id="GO:0016020">
    <property type="term" value="C:membrane"/>
    <property type="evidence" value="ECO:0007669"/>
    <property type="project" value="UniProtKB-SubCell"/>
</dbReference>
<evidence type="ECO:0000256" key="3">
    <source>
        <dbReference type="ARBA" id="ARBA00010617"/>
    </source>
</evidence>
<feature type="binding site" description="axial binding residue" evidence="12">
    <location>
        <position position="161"/>
    </location>
    <ligand>
        <name>heme</name>
        <dbReference type="ChEBI" id="CHEBI:30413"/>
    </ligand>
    <ligandPart>
        <name>Fe</name>
        <dbReference type="ChEBI" id="CHEBI:18248"/>
    </ligandPart>
</feature>
<dbReference type="InterPro" id="IPR001128">
    <property type="entry name" value="Cyt_P450"/>
</dbReference>
<keyword evidence="9 12" id="KW-0408">Iron</keyword>
<evidence type="ECO:0000256" key="12">
    <source>
        <dbReference type="PIRSR" id="PIRSR602401-1"/>
    </source>
</evidence>
<evidence type="ECO:0000256" key="4">
    <source>
        <dbReference type="ARBA" id="ARBA00022617"/>
    </source>
</evidence>
<name>A0AAQ3KBP6_9LILI</name>
<comment type="cofactor">
    <cofactor evidence="1 12">
        <name>heme</name>
        <dbReference type="ChEBI" id="CHEBI:30413"/>
    </cofactor>
</comment>